<dbReference type="PANTHER" id="PTHR46300">
    <property type="entry name" value="P450, PUTATIVE (EUROFUNG)-RELATED-RELATED"/>
    <property type="match status" value="1"/>
</dbReference>
<keyword evidence="8 10" id="KW-0503">Monooxygenase</keyword>
<evidence type="ECO:0000256" key="6">
    <source>
        <dbReference type="ARBA" id="ARBA00023002"/>
    </source>
</evidence>
<evidence type="ECO:0000256" key="2">
    <source>
        <dbReference type="ARBA" id="ARBA00005179"/>
    </source>
</evidence>
<gene>
    <name evidence="11" type="ORF">MSAN_01865800</name>
</gene>
<evidence type="ECO:0000256" key="9">
    <source>
        <dbReference type="PIRSR" id="PIRSR602401-1"/>
    </source>
</evidence>
<feature type="binding site" description="axial binding residue" evidence="9">
    <location>
        <position position="189"/>
    </location>
    <ligand>
        <name>heme</name>
        <dbReference type="ChEBI" id="CHEBI:30413"/>
    </ligand>
    <ligandPart>
        <name>Fe</name>
        <dbReference type="ChEBI" id="CHEBI:18248"/>
    </ligandPart>
</feature>
<evidence type="ECO:0000256" key="4">
    <source>
        <dbReference type="ARBA" id="ARBA00022617"/>
    </source>
</evidence>
<dbReference type="PRINTS" id="PR00385">
    <property type="entry name" value="P450"/>
</dbReference>
<dbReference type="PANTHER" id="PTHR46300:SF12">
    <property type="entry name" value="P450, PUTATIVE (EUROFUNG)-RELATED"/>
    <property type="match status" value="1"/>
</dbReference>
<keyword evidence="12" id="KW-1185">Reference proteome</keyword>
<evidence type="ECO:0000313" key="12">
    <source>
        <dbReference type="Proteomes" id="UP000623467"/>
    </source>
</evidence>
<protein>
    <submittedName>
        <fullName evidence="11">O-methylsterigmatocystin oxidoreductase</fullName>
    </submittedName>
</protein>
<comment type="similarity">
    <text evidence="3 10">Belongs to the cytochrome P450 family.</text>
</comment>
<sequence length="264" mass="29218">MREVPFDFVKRNVRDGMDSKSVVARLLAANQARGRDDEIAIQQVAAVAYGAGADTTVSALASFFLAMALHPDIQRKAQTEIDAVVGTHQLPEFKDRPSLPYVEAIYREVMRWKPVFPLGVAHASSEDDIYNGYFIPKGTTVISNIWAMTRDESIYLEPERFNPDRFFTEDGKLNDDDIILTFGFGRRICVGRHIADASVWGTIVSVLSTFNIAKAKDASGKEIDIEPSYSGGMISHPEPFVCSITLRSEAANGLVQATTMETYD</sequence>
<dbReference type="GO" id="GO:0016705">
    <property type="term" value="F:oxidoreductase activity, acting on paired donors, with incorporation or reduction of molecular oxygen"/>
    <property type="evidence" value="ECO:0007669"/>
    <property type="project" value="InterPro"/>
</dbReference>
<dbReference type="GO" id="GO:0005506">
    <property type="term" value="F:iron ion binding"/>
    <property type="evidence" value="ECO:0007669"/>
    <property type="project" value="InterPro"/>
</dbReference>
<proteinExistence type="inferred from homology"/>
<keyword evidence="7 9" id="KW-0408">Iron</keyword>
<dbReference type="InterPro" id="IPR050364">
    <property type="entry name" value="Cytochrome_P450_fung"/>
</dbReference>
<keyword evidence="6 10" id="KW-0560">Oxidoreductase</keyword>
<dbReference type="InterPro" id="IPR017972">
    <property type="entry name" value="Cyt_P450_CS"/>
</dbReference>
<accession>A0A8H6XTD1</accession>
<evidence type="ECO:0000256" key="3">
    <source>
        <dbReference type="ARBA" id="ARBA00010617"/>
    </source>
</evidence>
<dbReference type="InterPro" id="IPR002401">
    <property type="entry name" value="Cyt_P450_E_grp-I"/>
</dbReference>
<dbReference type="GO" id="GO:0004497">
    <property type="term" value="F:monooxygenase activity"/>
    <property type="evidence" value="ECO:0007669"/>
    <property type="project" value="UniProtKB-KW"/>
</dbReference>
<dbReference type="InterPro" id="IPR001128">
    <property type="entry name" value="Cyt_P450"/>
</dbReference>
<dbReference type="AlphaFoldDB" id="A0A8H6XTD1"/>
<dbReference type="Pfam" id="PF00067">
    <property type="entry name" value="p450"/>
    <property type="match status" value="1"/>
</dbReference>
<dbReference type="Proteomes" id="UP000623467">
    <property type="component" value="Unassembled WGS sequence"/>
</dbReference>
<keyword evidence="5 9" id="KW-0479">Metal-binding</keyword>
<evidence type="ECO:0000256" key="7">
    <source>
        <dbReference type="ARBA" id="ARBA00023004"/>
    </source>
</evidence>
<dbReference type="PRINTS" id="PR00463">
    <property type="entry name" value="EP450I"/>
</dbReference>
<dbReference type="SUPFAM" id="SSF48264">
    <property type="entry name" value="Cytochrome P450"/>
    <property type="match status" value="1"/>
</dbReference>
<reference evidence="11" key="1">
    <citation type="submission" date="2020-05" db="EMBL/GenBank/DDBJ databases">
        <title>Mycena genomes resolve the evolution of fungal bioluminescence.</title>
        <authorList>
            <person name="Tsai I.J."/>
        </authorList>
    </citation>
    <scope>NUCLEOTIDE SEQUENCE</scope>
    <source>
        <strain evidence="11">160909Yilan</strain>
    </source>
</reference>
<dbReference type="GO" id="GO:0020037">
    <property type="term" value="F:heme binding"/>
    <property type="evidence" value="ECO:0007669"/>
    <property type="project" value="InterPro"/>
</dbReference>
<dbReference type="OrthoDB" id="2789670at2759"/>
<comment type="caution">
    <text evidence="11">The sequence shown here is derived from an EMBL/GenBank/DDBJ whole genome shotgun (WGS) entry which is preliminary data.</text>
</comment>
<comment type="pathway">
    <text evidence="2">Secondary metabolite biosynthesis.</text>
</comment>
<name>A0A8H6XTD1_9AGAR</name>
<evidence type="ECO:0000256" key="5">
    <source>
        <dbReference type="ARBA" id="ARBA00022723"/>
    </source>
</evidence>
<organism evidence="11 12">
    <name type="scientific">Mycena sanguinolenta</name>
    <dbReference type="NCBI Taxonomy" id="230812"/>
    <lineage>
        <taxon>Eukaryota</taxon>
        <taxon>Fungi</taxon>
        <taxon>Dikarya</taxon>
        <taxon>Basidiomycota</taxon>
        <taxon>Agaricomycotina</taxon>
        <taxon>Agaricomycetes</taxon>
        <taxon>Agaricomycetidae</taxon>
        <taxon>Agaricales</taxon>
        <taxon>Marasmiineae</taxon>
        <taxon>Mycenaceae</taxon>
        <taxon>Mycena</taxon>
    </lineage>
</organism>
<evidence type="ECO:0000256" key="10">
    <source>
        <dbReference type="RuleBase" id="RU000461"/>
    </source>
</evidence>
<dbReference type="Gene3D" id="1.10.630.10">
    <property type="entry name" value="Cytochrome P450"/>
    <property type="match status" value="1"/>
</dbReference>
<dbReference type="EMBL" id="JACAZH010000019">
    <property type="protein sequence ID" value="KAF7346379.1"/>
    <property type="molecule type" value="Genomic_DNA"/>
</dbReference>
<evidence type="ECO:0000256" key="8">
    <source>
        <dbReference type="ARBA" id="ARBA00023033"/>
    </source>
</evidence>
<keyword evidence="4 9" id="KW-0349">Heme</keyword>
<comment type="cofactor">
    <cofactor evidence="1 9">
        <name>heme</name>
        <dbReference type="ChEBI" id="CHEBI:30413"/>
    </cofactor>
</comment>
<dbReference type="PROSITE" id="PS00086">
    <property type="entry name" value="CYTOCHROME_P450"/>
    <property type="match status" value="1"/>
</dbReference>
<dbReference type="InterPro" id="IPR036396">
    <property type="entry name" value="Cyt_P450_sf"/>
</dbReference>
<evidence type="ECO:0000313" key="11">
    <source>
        <dbReference type="EMBL" id="KAF7346379.1"/>
    </source>
</evidence>
<evidence type="ECO:0000256" key="1">
    <source>
        <dbReference type="ARBA" id="ARBA00001971"/>
    </source>
</evidence>